<dbReference type="OrthoDB" id="512570at2"/>
<dbReference type="SUPFAM" id="SSF53254">
    <property type="entry name" value="Phosphoglycerate mutase-like"/>
    <property type="match status" value="1"/>
</dbReference>
<dbReference type="EMBL" id="CP054614">
    <property type="protein sequence ID" value="QKS59136.1"/>
    <property type="molecule type" value="Genomic_DNA"/>
</dbReference>
<dbReference type="Proteomes" id="UP000509327">
    <property type="component" value="Chromosome"/>
</dbReference>
<evidence type="ECO:0000313" key="1">
    <source>
        <dbReference type="EMBL" id="PYE47744.1"/>
    </source>
</evidence>
<organism evidence="1 3">
    <name type="scientific">Paenibacillus barcinonensis</name>
    <dbReference type="NCBI Taxonomy" id="198119"/>
    <lineage>
        <taxon>Bacteria</taxon>
        <taxon>Bacillati</taxon>
        <taxon>Bacillota</taxon>
        <taxon>Bacilli</taxon>
        <taxon>Bacillales</taxon>
        <taxon>Paenibacillaceae</taxon>
        <taxon>Paenibacillus</taxon>
    </lineage>
</organism>
<dbReference type="GO" id="GO:0005737">
    <property type="term" value="C:cytoplasm"/>
    <property type="evidence" value="ECO:0007669"/>
    <property type="project" value="TreeGrafter"/>
</dbReference>
<sequence length="192" mass="21991">MESIYLIRHAKAEGQEPYASLTDEGYTQAERLAEMLSSHGISYIVSSPWKRAVQTAVPLGAAIQQHIHTDERLQERVLSTKDLPDWMDVLKRTYDDVDWAAEGGESSRIAARRALAVLEECWSRPELHGVVVTHGNLLSLIIRQYVPSFGYPEWARLSNPDIYVLRREHRQMDEGGRKEHEPIFSIRRLALD</sequence>
<dbReference type="PANTHER" id="PTHR48100:SF1">
    <property type="entry name" value="HISTIDINE PHOSPHATASE FAMILY PROTEIN-RELATED"/>
    <property type="match status" value="1"/>
</dbReference>
<gene>
    <name evidence="1" type="ORF">DFQ00_11143</name>
    <name evidence="2" type="ORF">HUB98_25010</name>
</gene>
<evidence type="ECO:0000313" key="2">
    <source>
        <dbReference type="EMBL" id="QKS59136.1"/>
    </source>
</evidence>
<dbReference type="CDD" id="cd07067">
    <property type="entry name" value="HP_PGM_like"/>
    <property type="match status" value="1"/>
</dbReference>
<proteinExistence type="predicted"/>
<dbReference type="InterPro" id="IPR013078">
    <property type="entry name" value="His_Pase_superF_clade-1"/>
</dbReference>
<reference evidence="2 4" key="2">
    <citation type="submission" date="2020-06" db="EMBL/GenBank/DDBJ databases">
        <title>Complete genome of Paenibacillus barcinonensis KACC11450.</title>
        <authorList>
            <person name="Kim M."/>
            <person name="Park Y.-J."/>
            <person name="Shin J.-H."/>
        </authorList>
    </citation>
    <scope>NUCLEOTIDE SEQUENCE [LARGE SCALE GENOMIC DNA]</scope>
    <source>
        <strain evidence="2 4">KACC11450</strain>
    </source>
</reference>
<accession>A0A2V4VN60</accession>
<dbReference type="AlphaFoldDB" id="A0A2V4VN60"/>
<dbReference type="GO" id="GO:0016791">
    <property type="term" value="F:phosphatase activity"/>
    <property type="evidence" value="ECO:0007669"/>
    <property type="project" value="TreeGrafter"/>
</dbReference>
<dbReference type="SMART" id="SM00855">
    <property type="entry name" value="PGAM"/>
    <property type="match status" value="1"/>
</dbReference>
<dbReference type="EMBL" id="QJSW01000011">
    <property type="protein sequence ID" value="PYE47744.1"/>
    <property type="molecule type" value="Genomic_DNA"/>
</dbReference>
<protein>
    <submittedName>
        <fullName evidence="1">2,3-bisphosphoglycerate-dependent phosphoglycerate mutase</fullName>
    </submittedName>
    <submittedName>
        <fullName evidence="2">Histidine phosphatase family protein</fullName>
    </submittedName>
</protein>
<reference evidence="1 3" key="1">
    <citation type="submission" date="2018-06" db="EMBL/GenBank/DDBJ databases">
        <title>Genomic Encyclopedia of Type Strains, Phase III (KMG-III): the genomes of soil and plant-associated and newly described type strains.</title>
        <authorList>
            <person name="Whitman W."/>
        </authorList>
    </citation>
    <scope>NUCLEOTIDE SEQUENCE [LARGE SCALE GENOMIC DNA]</scope>
    <source>
        <strain evidence="1 3">CECT 7022</strain>
    </source>
</reference>
<dbReference type="RefSeq" id="WP_110897679.1">
    <property type="nucleotide sequence ID" value="NZ_CP054614.1"/>
</dbReference>
<dbReference type="Proteomes" id="UP000247790">
    <property type="component" value="Unassembled WGS sequence"/>
</dbReference>
<keyword evidence="4" id="KW-1185">Reference proteome</keyword>
<dbReference type="PANTHER" id="PTHR48100">
    <property type="entry name" value="BROAD-SPECIFICITY PHOSPHATASE YOR283W-RELATED"/>
    <property type="match status" value="1"/>
</dbReference>
<evidence type="ECO:0000313" key="3">
    <source>
        <dbReference type="Proteomes" id="UP000247790"/>
    </source>
</evidence>
<evidence type="ECO:0000313" key="4">
    <source>
        <dbReference type="Proteomes" id="UP000509327"/>
    </source>
</evidence>
<dbReference type="InterPro" id="IPR050275">
    <property type="entry name" value="PGM_Phosphatase"/>
</dbReference>
<dbReference type="InterPro" id="IPR029033">
    <property type="entry name" value="His_PPase_superfam"/>
</dbReference>
<dbReference type="Gene3D" id="3.40.50.1240">
    <property type="entry name" value="Phosphoglycerate mutase-like"/>
    <property type="match status" value="1"/>
</dbReference>
<name>A0A2V4VN60_PAEBA</name>
<dbReference type="Pfam" id="PF00300">
    <property type="entry name" value="His_Phos_1"/>
    <property type="match status" value="1"/>
</dbReference>